<dbReference type="SMART" id="SM00387">
    <property type="entry name" value="HATPase_c"/>
    <property type="match status" value="1"/>
</dbReference>
<comment type="subcellular location">
    <subcellularLocation>
        <location evidence="2">Cell inner membrane</location>
        <topology evidence="2">Multi-pass membrane protein</topology>
    </subcellularLocation>
</comment>
<dbReference type="GO" id="GO:0005886">
    <property type="term" value="C:plasma membrane"/>
    <property type="evidence" value="ECO:0007669"/>
    <property type="project" value="UniProtKB-SubCell"/>
</dbReference>
<proteinExistence type="predicted"/>
<evidence type="ECO:0000256" key="16">
    <source>
        <dbReference type="PROSITE-ProRule" id="PRU00169"/>
    </source>
</evidence>
<dbReference type="Pfam" id="PF01627">
    <property type="entry name" value="Hpt"/>
    <property type="match status" value="1"/>
</dbReference>
<feature type="domain" description="Response regulatory" evidence="19">
    <location>
        <begin position="396"/>
        <end position="513"/>
    </location>
</feature>
<keyword evidence="8" id="KW-0812">Transmembrane</keyword>
<dbReference type="GO" id="GO:0005524">
    <property type="term" value="F:ATP binding"/>
    <property type="evidence" value="ECO:0007669"/>
    <property type="project" value="UniProtKB-KW"/>
</dbReference>
<evidence type="ECO:0000259" key="18">
    <source>
        <dbReference type="PROSITE" id="PS50109"/>
    </source>
</evidence>
<dbReference type="CDD" id="cd17546">
    <property type="entry name" value="REC_hyHK_CKI1_RcsC-like"/>
    <property type="match status" value="1"/>
</dbReference>
<feature type="domain" description="Histidine kinase" evidence="18">
    <location>
        <begin position="153"/>
        <end position="375"/>
    </location>
</feature>
<dbReference type="InterPro" id="IPR003594">
    <property type="entry name" value="HATPase_dom"/>
</dbReference>
<keyword evidence="10" id="KW-0418">Kinase</keyword>
<keyword evidence="6 16" id="KW-0597">Phosphoprotein</keyword>
<evidence type="ECO:0000256" key="12">
    <source>
        <dbReference type="ARBA" id="ARBA00022989"/>
    </source>
</evidence>
<dbReference type="PROSITE" id="PS50110">
    <property type="entry name" value="RESPONSE_REGULATORY"/>
    <property type="match status" value="2"/>
</dbReference>
<feature type="coiled-coil region" evidence="17">
    <location>
        <begin position="119"/>
        <end position="146"/>
    </location>
</feature>
<evidence type="ECO:0000256" key="15">
    <source>
        <dbReference type="PROSITE-ProRule" id="PRU00110"/>
    </source>
</evidence>
<keyword evidence="12" id="KW-1133">Transmembrane helix</keyword>
<evidence type="ECO:0000256" key="9">
    <source>
        <dbReference type="ARBA" id="ARBA00022741"/>
    </source>
</evidence>
<dbReference type="SUPFAM" id="SSF47384">
    <property type="entry name" value="Homodimeric domain of signal transducing histidine kinase"/>
    <property type="match status" value="1"/>
</dbReference>
<organism evidence="21 22">
    <name type="scientific">Magnetospirillum aberrantis SpK</name>
    <dbReference type="NCBI Taxonomy" id="908842"/>
    <lineage>
        <taxon>Bacteria</taxon>
        <taxon>Pseudomonadati</taxon>
        <taxon>Pseudomonadota</taxon>
        <taxon>Alphaproteobacteria</taxon>
        <taxon>Rhodospirillales</taxon>
        <taxon>Rhodospirillaceae</taxon>
        <taxon>Magnetospirillum</taxon>
    </lineage>
</organism>
<dbReference type="InterPro" id="IPR008207">
    <property type="entry name" value="Sig_transdc_His_kin_Hpt_dom"/>
</dbReference>
<feature type="modified residue" description="4-aspartylphosphate" evidence="16">
    <location>
        <position position="58"/>
    </location>
</feature>
<accession>A0A7C9QVV7</accession>
<dbReference type="Gene3D" id="3.30.565.10">
    <property type="entry name" value="Histidine kinase-like ATPase, C-terminal domain"/>
    <property type="match status" value="1"/>
</dbReference>
<evidence type="ECO:0000256" key="3">
    <source>
        <dbReference type="ARBA" id="ARBA00012438"/>
    </source>
</evidence>
<keyword evidence="14" id="KW-0472">Membrane</keyword>
<evidence type="ECO:0000256" key="8">
    <source>
        <dbReference type="ARBA" id="ARBA00022692"/>
    </source>
</evidence>
<dbReference type="Gene3D" id="1.10.287.130">
    <property type="match status" value="1"/>
</dbReference>
<evidence type="ECO:0000259" key="20">
    <source>
        <dbReference type="PROSITE" id="PS50894"/>
    </source>
</evidence>
<dbReference type="SUPFAM" id="SSF52172">
    <property type="entry name" value="CheY-like"/>
    <property type="match status" value="2"/>
</dbReference>
<dbReference type="GO" id="GO:0000155">
    <property type="term" value="F:phosphorelay sensor kinase activity"/>
    <property type="evidence" value="ECO:0007669"/>
    <property type="project" value="InterPro"/>
</dbReference>
<dbReference type="InterPro" id="IPR036890">
    <property type="entry name" value="HATPase_C_sf"/>
</dbReference>
<dbReference type="Gene3D" id="1.20.120.160">
    <property type="entry name" value="HPT domain"/>
    <property type="match status" value="1"/>
</dbReference>
<feature type="domain" description="Response regulatory" evidence="19">
    <location>
        <begin position="6"/>
        <end position="123"/>
    </location>
</feature>
<evidence type="ECO:0000256" key="6">
    <source>
        <dbReference type="ARBA" id="ARBA00022553"/>
    </source>
</evidence>
<evidence type="ECO:0000256" key="10">
    <source>
        <dbReference type="ARBA" id="ARBA00022777"/>
    </source>
</evidence>
<dbReference type="SMART" id="SM00448">
    <property type="entry name" value="REC"/>
    <property type="match status" value="2"/>
</dbReference>
<dbReference type="SUPFAM" id="SSF47226">
    <property type="entry name" value="Histidine-containing phosphotransfer domain, HPT domain"/>
    <property type="match status" value="1"/>
</dbReference>
<dbReference type="CDD" id="cd00156">
    <property type="entry name" value="REC"/>
    <property type="match status" value="1"/>
</dbReference>
<sequence>MSETIHVLLLEDDPADAKLVERMLRRVTHTDFLVETCGRLGGATQRLALGGIDVVLADLSLPDSAGLSTLTALTAAAPDLPVVVLTGNDDDFQAIEALKHGAQDYLVKGASDGHMLSRVVRYAIERKGAERALKEARDRAELAAHAKSVFLATVGHEVRTPLNGILGMARLLLDTPLDVKQRTFAETVVSSGELLLGLVNDILDFSRLEADGLTLETVAFDALDLIDELRLMMAPRAAEKGLILGCRFGGGVPSFVSGDPLRLRQILLNLVGNAIKFTDSGSVTMSVEAIDSLADGRVVLRFAVSDTGIGIPEAARGGLFTEFWQADSSITRRFGGTGLGLAICKRLVTLMGGDIGYDCQDGTGSTFWFVVALPPAEATAVQTEETVVDDDRPSCNILLVDDNPVNREVAAGLLQRQGHRVTAVEDGLAAIEAMRLGGFQLVLLDMHMPDMDGLETARRIRALGGTAATTPMWLLTANPTERDGRLWRDAGLNGCLAKPFHVEEVVRLLAATETPGRDEIPVGPEVSLLALPDFLADLKDLGRDRMRGLVELFRTSSSEDLRQVLAHAEAQSLTPLAASVHRMASASASLHLLALNERCRTIENMARAEDPASVAWAKALPDLWERSLKALREVVE</sequence>
<name>A0A7C9QVV7_9PROT</name>
<dbReference type="AlphaFoldDB" id="A0A7C9QVV7"/>
<feature type="modified residue" description="4-aspartylphosphate" evidence="16">
    <location>
        <position position="445"/>
    </location>
</feature>
<evidence type="ECO:0000256" key="17">
    <source>
        <dbReference type="SAM" id="Coils"/>
    </source>
</evidence>
<dbReference type="CDD" id="cd16922">
    <property type="entry name" value="HATPase_EvgS-ArcB-TorS-like"/>
    <property type="match status" value="1"/>
</dbReference>
<dbReference type="SUPFAM" id="SSF55874">
    <property type="entry name" value="ATPase domain of HSP90 chaperone/DNA topoisomerase II/histidine kinase"/>
    <property type="match status" value="1"/>
</dbReference>
<dbReference type="PANTHER" id="PTHR43047:SF64">
    <property type="entry name" value="HISTIDINE KINASE CONTAINING CHEY-HOMOLOGOUS RECEIVER DOMAIN AND PAS DOMAIN-RELATED"/>
    <property type="match status" value="1"/>
</dbReference>
<keyword evidence="22" id="KW-1185">Reference proteome</keyword>
<dbReference type="PROSITE" id="PS50894">
    <property type="entry name" value="HPT"/>
    <property type="match status" value="1"/>
</dbReference>
<dbReference type="InterPro" id="IPR036641">
    <property type="entry name" value="HPT_dom_sf"/>
</dbReference>
<keyword evidence="17" id="KW-0175">Coiled coil</keyword>
<feature type="domain" description="HPt" evidence="20">
    <location>
        <begin position="542"/>
        <end position="636"/>
    </location>
</feature>
<dbReference type="Pfam" id="PF02518">
    <property type="entry name" value="HATPase_c"/>
    <property type="match status" value="1"/>
</dbReference>
<evidence type="ECO:0000256" key="7">
    <source>
        <dbReference type="ARBA" id="ARBA00022679"/>
    </source>
</evidence>
<dbReference type="CDD" id="cd00082">
    <property type="entry name" value="HisKA"/>
    <property type="match status" value="1"/>
</dbReference>
<dbReference type="EC" id="2.7.13.3" evidence="3"/>
<dbReference type="PRINTS" id="PR00344">
    <property type="entry name" value="BCTRLSENSOR"/>
</dbReference>
<gene>
    <name evidence="21" type="ORF">G4223_10690</name>
</gene>
<dbReference type="InterPro" id="IPR004358">
    <property type="entry name" value="Sig_transdc_His_kin-like_C"/>
</dbReference>
<dbReference type="Proteomes" id="UP000480684">
    <property type="component" value="Unassembled WGS sequence"/>
</dbReference>
<evidence type="ECO:0000256" key="4">
    <source>
        <dbReference type="ARBA" id="ARBA00022475"/>
    </source>
</evidence>
<dbReference type="PANTHER" id="PTHR43047">
    <property type="entry name" value="TWO-COMPONENT HISTIDINE PROTEIN KINASE"/>
    <property type="match status" value="1"/>
</dbReference>
<dbReference type="InterPro" id="IPR001789">
    <property type="entry name" value="Sig_transdc_resp-reg_receiver"/>
</dbReference>
<dbReference type="Pfam" id="PF00072">
    <property type="entry name" value="Response_reg"/>
    <property type="match status" value="2"/>
</dbReference>
<keyword evidence="13" id="KW-0902">Two-component regulatory system</keyword>
<dbReference type="InterPro" id="IPR011006">
    <property type="entry name" value="CheY-like_superfamily"/>
</dbReference>
<dbReference type="FunFam" id="1.10.287.130:FF:000004">
    <property type="entry name" value="Ethylene receptor 1"/>
    <property type="match status" value="1"/>
</dbReference>
<evidence type="ECO:0000259" key="19">
    <source>
        <dbReference type="PROSITE" id="PS50110"/>
    </source>
</evidence>
<evidence type="ECO:0000256" key="11">
    <source>
        <dbReference type="ARBA" id="ARBA00022840"/>
    </source>
</evidence>
<keyword evidence="5" id="KW-0997">Cell inner membrane</keyword>
<evidence type="ECO:0000256" key="13">
    <source>
        <dbReference type="ARBA" id="ARBA00023012"/>
    </source>
</evidence>
<comment type="catalytic activity">
    <reaction evidence="1">
        <text>ATP + protein L-histidine = ADP + protein N-phospho-L-histidine.</text>
        <dbReference type="EC" id="2.7.13.3"/>
    </reaction>
</comment>
<dbReference type="PROSITE" id="PS50109">
    <property type="entry name" value="HIS_KIN"/>
    <property type="match status" value="1"/>
</dbReference>
<evidence type="ECO:0000313" key="22">
    <source>
        <dbReference type="Proteomes" id="UP000480684"/>
    </source>
</evidence>
<feature type="modified residue" description="Phosphohistidine" evidence="15">
    <location>
        <position position="581"/>
    </location>
</feature>
<evidence type="ECO:0000256" key="1">
    <source>
        <dbReference type="ARBA" id="ARBA00000085"/>
    </source>
</evidence>
<dbReference type="FunFam" id="3.30.565.10:FF:000010">
    <property type="entry name" value="Sensor histidine kinase RcsC"/>
    <property type="match status" value="1"/>
</dbReference>
<dbReference type="InterPro" id="IPR036097">
    <property type="entry name" value="HisK_dim/P_sf"/>
</dbReference>
<dbReference type="RefSeq" id="WP_163679050.1">
    <property type="nucleotide sequence ID" value="NZ_JAAIYP010000037.1"/>
</dbReference>
<protein>
    <recommendedName>
        <fullName evidence="3">histidine kinase</fullName>
        <ecNumber evidence="3">2.7.13.3</ecNumber>
    </recommendedName>
</protein>
<keyword evidence="11" id="KW-0067">ATP-binding</keyword>
<dbReference type="EMBL" id="JAAIYP010000037">
    <property type="protein sequence ID" value="NFV80576.1"/>
    <property type="molecule type" value="Genomic_DNA"/>
</dbReference>
<dbReference type="Gene3D" id="3.40.50.2300">
    <property type="match status" value="2"/>
</dbReference>
<comment type="caution">
    <text evidence="21">The sequence shown here is derived from an EMBL/GenBank/DDBJ whole genome shotgun (WGS) entry which is preliminary data.</text>
</comment>
<evidence type="ECO:0000256" key="5">
    <source>
        <dbReference type="ARBA" id="ARBA00022519"/>
    </source>
</evidence>
<dbReference type="InterPro" id="IPR005467">
    <property type="entry name" value="His_kinase_dom"/>
</dbReference>
<dbReference type="SMART" id="SM00388">
    <property type="entry name" value="HisKA"/>
    <property type="match status" value="1"/>
</dbReference>
<evidence type="ECO:0000313" key="21">
    <source>
        <dbReference type="EMBL" id="NFV80576.1"/>
    </source>
</evidence>
<dbReference type="Pfam" id="PF00512">
    <property type="entry name" value="HisKA"/>
    <property type="match status" value="1"/>
</dbReference>
<keyword evidence="7" id="KW-0808">Transferase</keyword>
<keyword evidence="9" id="KW-0547">Nucleotide-binding</keyword>
<evidence type="ECO:0000256" key="2">
    <source>
        <dbReference type="ARBA" id="ARBA00004429"/>
    </source>
</evidence>
<keyword evidence="4" id="KW-1003">Cell membrane</keyword>
<dbReference type="InterPro" id="IPR003661">
    <property type="entry name" value="HisK_dim/P_dom"/>
</dbReference>
<reference evidence="21 22" key="1">
    <citation type="submission" date="2020-02" db="EMBL/GenBank/DDBJ databases">
        <authorList>
            <person name="Dziuba M."/>
            <person name="Kuznetsov B."/>
            <person name="Mardanov A."/>
            <person name="Ravin N."/>
            <person name="Grouzdev D."/>
        </authorList>
    </citation>
    <scope>NUCLEOTIDE SEQUENCE [LARGE SCALE GENOMIC DNA]</scope>
    <source>
        <strain evidence="21 22">SpK</strain>
    </source>
</reference>
<evidence type="ECO:0000256" key="14">
    <source>
        <dbReference type="ARBA" id="ARBA00023136"/>
    </source>
</evidence>